<dbReference type="EMBL" id="KI546135">
    <property type="protein sequence ID" value="EST43638.1"/>
    <property type="molecule type" value="Genomic_DNA"/>
</dbReference>
<reference evidence="2" key="2">
    <citation type="submission" date="2020-12" db="EMBL/GenBank/DDBJ databases">
        <title>New Spironucleus salmonicida genome in near-complete chromosomes.</title>
        <authorList>
            <person name="Xu F."/>
            <person name="Kurt Z."/>
            <person name="Jimenez-Gonzalez A."/>
            <person name="Astvaldsson A."/>
            <person name="Andersson J.O."/>
            <person name="Svard S.G."/>
        </authorList>
    </citation>
    <scope>NUCLEOTIDE SEQUENCE</scope>
    <source>
        <strain evidence="2">ATCC 50377</strain>
    </source>
</reference>
<keyword evidence="3" id="KW-1185">Reference proteome</keyword>
<accession>V6LH55</accession>
<reference evidence="1 2" key="1">
    <citation type="journal article" date="2014" name="PLoS Genet.">
        <title>The Genome of Spironucleus salmonicida Highlights a Fish Pathogen Adapted to Fluctuating Environments.</title>
        <authorList>
            <person name="Xu F."/>
            <person name="Jerlstrom-Hultqvist J."/>
            <person name="Einarsson E."/>
            <person name="Astvaldsson A."/>
            <person name="Svard S.G."/>
            <person name="Andersson J.O."/>
        </authorList>
    </citation>
    <scope>NUCLEOTIDE SEQUENCE</scope>
    <source>
        <strain evidence="2">ATCC 50377</strain>
    </source>
</reference>
<dbReference type="AlphaFoldDB" id="V6LH55"/>
<evidence type="ECO:0000313" key="1">
    <source>
        <dbReference type="EMBL" id="EST43638.1"/>
    </source>
</evidence>
<name>V6LH55_9EUKA</name>
<sequence>MLEHIITEKYPYEHQITYFSRNHNFNNADNVLLDKLPLSTSESKTLNLIQAETQVRTSETLNLLNSQIRNSFILNYISSLLPFANHHFTVQLPAFMLINIQIKECVDFIQYLLKSELFNTINIKNYVINAQKQYLNNNFDLSLPVPVYELMKIAPIFQELKKGLMSAVLPDSSRQKVLLEIYKQASLVELGNPQFDSKQEFSIIRYFTFGLHKELSKIIYQALHISDSERVRLVFLKDLFCVLQGIKQKLNGFICLSKRIFSVIFNMKQTILAISLQSEFAIQKIEINDVFNFLFPTIFCQKHVVKICDLCMKIEENYTEKALITIKNELEQTIDDFRKGLLESNLRSYI</sequence>
<organism evidence="1">
    <name type="scientific">Spironucleus salmonicida</name>
    <dbReference type="NCBI Taxonomy" id="348837"/>
    <lineage>
        <taxon>Eukaryota</taxon>
        <taxon>Metamonada</taxon>
        <taxon>Diplomonadida</taxon>
        <taxon>Hexamitidae</taxon>
        <taxon>Hexamitinae</taxon>
        <taxon>Spironucleus</taxon>
    </lineage>
</organism>
<evidence type="ECO:0000313" key="3">
    <source>
        <dbReference type="Proteomes" id="UP000018208"/>
    </source>
</evidence>
<protein>
    <submittedName>
        <fullName evidence="1">Uncharacterized protein</fullName>
    </submittedName>
</protein>
<dbReference type="VEuPathDB" id="GiardiaDB:SS50377_20968"/>
<evidence type="ECO:0000313" key="2">
    <source>
        <dbReference type="EMBL" id="KAH0577614.1"/>
    </source>
</evidence>
<dbReference type="Proteomes" id="UP000018208">
    <property type="component" value="Unassembled WGS sequence"/>
</dbReference>
<proteinExistence type="predicted"/>
<dbReference type="EMBL" id="AUWU02000001">
    <property type="protein sequence ID" value="KAH0577614.1"/>
    <property type="molecule type" value="Genomic_DNA"/>
</dbReference>
<gene>
    <name evidence="1" type="ORF">SS50377_16681</name>
    <name evidence="2" type="ORF">SS50377_20968</name>
</gene>